<feature type="compositionally biased region" description="Acidic residues" evidence="4">
    <location>
        <begin position="142"/>
        <end position="154"/>
    </location>
</feature>
<dbReference type="SUPFAM" id="SSF48403">
    <property type="entry name" value="Ankyrin repeat"/>
    <property type="match status" value="1"/>
</dbReference>
<dbReference type="InParanoid" id="Q551D4"/>
<proteinExistence type="predicted"/>
<dbReference type="PANTHER" id="PTHR24171">
    <property type="entry name" value="ANKYRIN REPEAT DOMAIN-CONTAINING PROTEIN 39-RELATED"/>
    <property type="match status" value="1"/>
</dbReference>
<dbReference type="PaxDb" id="44689-DDB0202970"/>
<dbReference type="VEuPathDB" id="AmoebaDB:DDB_G0276623"/>
<dbReference type="PROSITE" id="PS50088">
    <property type="entry name" value="ANK_REPEAT"/>
    <property type="match status" value="2"/>
</dbReference>
<dbReference type="InterPro" id="IPR002110">
    <property type="entry name" value="Ankyrin_rpt"/>
</dbReference>
<dbReference type="RefSeq" id="XP_643059.1">
    <property type="nucleotide sequence ID" value="XM_637967.1"/>
</dbReference>
<comment type="caution">
    <text evidence="5">The sequence shown here is derived from an EMBL/GenBank/DDBJ whole genome shotgun (WGS) entry which is preliminary data.</text>
</comment>
<evidence type="ECO:0000256" key="4">
    <source>
        <dbReference type="SAM" id="MobiDB-lite"/>
    </source>
</evidence>
<dbReference type="GeneID" id="8620598"/>
<dbReference type="SMART" id="SM00248">
    <property type="entry name" value="ANK"/>
    <property type="match status" value="3"/>
</dbReference>
<organism evidence="5 6">
    <name type="scientific">Dictyostelium discoideum</name>
    <name type="common">Social amoeba</name>
    <dbReference type="NCBI Taxonomy" id="44689"/>
    <lineage>
        <taxon>Eukaryota</taxon>
        <taxon>Amoebozoa</taxon>
        <taxon>Evosea</taxon>
        <taxon>Eumycetozoa</taxon>
        <taxon>Dictyostelia</taxon>
        <taxon>Dictyosteliales</taxon>
        <taxon>Dictyosteliaceae</taxon>
        <taxon>Dictyostelium</taxon>
    </lineage>
</organism>
<feature type="repeat" description="ANK" evidence="3">
    <location>
        <begin position="78"/>
        <end position="110"/>
    </location>
</feature>
<reference evidence="5 6" key="1">
    <citation type="journal article" date="2005" name="Nature">
        <title>The genome of the social amoeba Dictyostelium discoideum.</title>
        <authorList>
            <consortium name="The Dictyostelium discoideum Sequencing Consortium"/>
            <person name="Eichinger L."/>
            <person name="Pachebat J.A."/>
            <person name="Glockner G."/>
            <person name="Rajandream M.A."/>
            <person name="Sucgang R."/>
            <person name="Berriman M."/>
            <person name="Song J."/>
            <person name="Olsen R."/>
            <person name="Szafranski K."/>
            <person name="Xu Q."/>
            <person name="Tunggal B."/>
            <person name="Kummerfeld S."/>
            <person name="Madera M."/>
            <person name="Konfortov B.A."/>
            <person name="Rivero F."/>
            <person name="Bankier A.T."/>
            <person name="Lehmann R."/>
            <person name="Hamlin N."/>
            <person name="Davies R."/>
            <person name="Gaudet P."/>
            <person name="Fey P."/>
            <person name="Pilcher K."/>
            <person name="Chen G."/>
            <person name="Saunders D."/>
            <person name="Sodergren E."/>
            <person name="Davis P."/>
            <person name="Kerhornou A."/>
            <person name="Nie X."/>
            <person name="Hall N."/>
            <person name="Anjard C."/>
            <person name="Hemphill L."/>
            <person name="Bason N."/>
            <person name="Farbrother P."/>
            <person name="Desany B."/>
            <person name="Just E."/>
            <person name="Morio T."/>
            <person name="Rost R."/>
            <person name="Churcher C."/>
            <person name="Cooper J."/>
            <person name="Haydock S."/>
            <person name="van Driessche N."/>
            <person name="Cronin A."/>
            <person name="Goodhead I."/>
            <person name="Muzny D."/>
            <person name="Mourier T."/>
            <person name="Pain A."/>
            <person name="Lu M."/>
            <person name="Harper D."/>
            <person name="Lindsay R."/>
            <person name="Hauser H."/>
            <person name="James K."/>
            <person name="Quiles M."/>
            <person name="Madan Babu M."/>
            <person name="Saito T."/>
            <person name="Buchrieser C."/>
            <person name="Wardroper A."/>
            <person name="Felder M."/>
            <person name="Thangavelu M."/>
            <person name="Johnson D."/>
            <person name="Knights A."/>
            <person name="Loulseged H."/>
            <person name="Mungall K."/>
            <person name="Oliver K."/>
            <person name="Price C."/>
            <person name="Quail M.A."/>
            <person name="Urushihara H."/>
            <person name="Hernandez J."/>
            <person name="Rabbinowitsch E."/>
            <person name="Steffen D."/>
            <person name="Sanders M."/>
            <person name="Ma J."/>
            <person name="Kohara Y."/>
            <person name="Sharp S."/>
            <person name="Simmonds M."/>
            <person name="Spiegler S."/>
            <person name="Tivey A."/>
            <person name="Sugano S."/>
            <person name="White B."/>
            <person name="Walker D."/>
            <person name="Woodward J."/>
            <person name="Winckler T."/>
            <person name="Tanaka Y."/>
            <person name="Shaulsky G."/>
            <person name="Schleicher M."/>
            <person name="Weinstock G."/>
            <person name="Rosenthal A."/>
            <person name="Cox E.C."/>
            <person name="Chisholm R.L."/>
            <person name="Gibbs R."/>
            <person name="Loomis W.F."/>
            <person name="Platzer M."/>
            <person name="Kay R.R."/>
            <person name="Williams J."/>
            <person name="Dear P.H."/>
            <person name="Noegel A.A."/>
            <person name="Barrell B."/>
            <person name="Kuspa A."/>
        </authorList>
    </citation>
    <scope>NUCLEOTIDE SEQUENCE [LARGE SCALE GENOMIC DNA]</scope>
    <source>
        <strain evidence="5 6">AX4</strain>
    </source>
</reference>
<evidence type="ECO:0000313" key="5">
    <source>
        <dbReference type="EMBL" id="EAL69124.1"/>
    </source>
</evidence>
<dbReference type="HOGENOM" id="CLU_097653_1_0_1"/>
<dbReference type="KEGG" id="ddi:DDB_G0276623"/>
<dbReference type="STRING" id="44689.Q551D4"/>
<keyword evidence="6" id="KW-1185">Reference proteome</keyword>
<dbReference type="FunCoup" id="Q551D4">
    <property type="interactions" value="744"/>
</dbReference>
<keyword evidence="1" id="KW-0677">Repeat</keyword>
<dbReference type="OMA" id="DINHTDD"/>
<sequence length="178" mass="20210">MSEEDYFEDEVLFTAAKKNYISMFEEFFEQRKQKNQFDANIVDALGNTPLHYSATFGHIDVSKRLLETGANTNIQNKAGETPLHKAVWYDRIPMFELLIENGANPTITNNQKQTVTHLAKSSTMKDLIKQATLAATINKEDFADDDDDEEDEDEAASKKPYKPTAHDHSDMVADDDDE</sequence>
<evidence type="ECO:0000313" key="6">
    <source>
        <dbReference type="Proteomes" id="UP000002195"/>
    </source>
</evidence>
<dbReference type="dictyBase" id="DDB_G0276623"/>
<evidence type="ECO:0000256" key="2">
    <source>
        <dbReference type="ARBA" id="ARBA00023043"/>
    </source>
</evidence>
<dbReference type="SMR" id="Q551D4"/>
<accession>Q551D4</accession>
<feature type="repeat" description="ANK" evidence="3">
    <location>
        <begin position="45"/>
        <end position="77"/>
    </location>
</feature>
<gene>
    <name evidence="5" type="ORF">DDB_G0276623</name>
</gene>
<keyword evidence="2 3" id="KW-0040">ANK repeat</keyword>
<dbReference type="EMBL" id="AAFI02000016">
    <property type="protein sequence ID" value="EAL69124.1"/>
    <property type="molecule type" value="Genomic_DNA"/>
</dbReference>
<dbReference type="PANTHER" id="PTHR24171:SF8">
    <property type="entry name" value="BRCA1-ASSOCIATED RING DOMAIN PROTEIN 1"/>
    <property type="match status" value="1"/>
</dbReference>
<dbReference type="PhylomeDB" id="Q551D4"/>
<feature type="region of interest" description="Disordered" evidence="4">
    <location>
        <begin position="138"/>
        <end position="178"/>
    </location>
</feature>
<evidence type="ECO:0000256" key="3">
    <source>
        <dbReference type="PROSITE-ProRule" id="PRU00023"/>
    </source>
</evidence>
<dbReference type="Pfam" id="PF12796">
    <property type="entry name" value="Ank_2"/>
    <property type="match status" value="1"/>
</dbReference>
<name>Q551D4_DICDI</name>
<dbReference type="AlphaFoldDB" id="Q551D4"/>
<dbReference type="PRINTS" id="PR01415">
    <property type="entry name" value="ANKYRIN"/>
</dbReference>
<dbReference type="Proteomes" id="UP000002195">
    <property type="component" value="Unassembled WGS sequence"/>
</dbReference>
<dbReference type="PROSITE" id="PS50297">
    <property type="entry name" value="ANK_REP_REGION"/>
    <property type="match status" value="2"/>
</dbReference>
<dbReference type="eggNOG" id="KOG2209">
    <property type="taxonomic scope" value="Eukaryota"/>
</dbReference>
<dbReference type="Gene3D" id="1.25.40.20">
    <property type="entry name" value="Ankyrin repeat-containing domain"/>
    <property type="match status" value="1"/>
</dbReference>
<protein>
    <submittedName>
        <fullName evidence="5">Uncharacterized protein</fullName>
    </submittedName>
</protein>
<dbReference type="InterPro" id="IPR036770">
    <property type="entry name" value="Ankyrin_rpt-contain_sf"/>
</dbReference>
<evidence type="ECO:0000256" key="1">
    <source>
        <dbReference type="ARBA" id="ARBA00022737"/>
    </source>
</evidence>